<sequence>MKENYYISKNTYVFQSNFDKNGFENSKVLEKNREINVRKSPLHIVKESYERIASDYEGAVRGARAILNKRNQVPVVYSALSEIVLLHFPSIDRLGKVWVINKYIQHIKPYEGNKTIIQMDNGHSIPVGMKFHLVQDRCIQATYLQTVAQQRHP</sequence>
<dbReference type="InterPro" id="IPR010461">
    <property type="entry name" value="ComK"/>
</dbReference>
<name>A0ABT2WFK0_9BACI</name>
<protein>
    <submittedName>
        <fullName evidence="1">Competence protein ComK</fullName>
    </submittedName>
</protein>
<reference evidence="1 2" key="1">
    <citation type="submission" date="2022-10" db="EMBL/GenBank/DDBJ databases">
        <title>Description of Fervidibacillus gen. nov. in the family Fervidibacillaceae fam. nov. with two species, Fervidibacillus albus sp. nov., and Fervidibacillus halotolerans sp. nov., isolated from tidal flat sediments.</title>
        <authorList>
            <person name="Kwon K.K."/>
            <person name="Yang S.-H."/>
        </authorList>
    </citation>
    <scope>NUCLEOTIDE SEQUENCE [LARGE SCALE GENOMIC DNA]</scope>
    <source>
        <strain evidence="1 2">DSM 23332</strain>
    </source>
</reference>
<dbReference type="Proteomes" id="UP001208656">
    <property type="component" value="Unassembled WGS sequence"/>
</dbReference>
<comment type="caution">
    <text evidence="1">The sequence shown here is derived from an EMBL/GenBank/DDBJ whole genome shotgun (WGS) entry which is preliminary data.</text>
</comment>
<organism evidence="1 2">
    <name type="scientific">Pallidibacillus thermolactis</name>
    <dbReference type="NCBI Taxonomy" id="251051"/>
    <lineage>
        <taxon>Bacteria</taxon>
        <taxon>Bacillati</taxon>
        <taxon>Bacillota</taxon>
        <taxon>Bacilli</taxon>
        <taxon>Bacillales</taxon>
        <taxon>Bacillaceae</taxon>
        <taxon>Pallidibacillus</taxon>
    </lineage>
</organism>
<accession>A0ABT2WFK0</accession>
<gene>
    <name evidence="1" type="ORF">OEV82_07370</name>
</gene>
<proteinExistence type="predicted"/>
<dbReference type="Pfam" id="PF06338">
    <property type="entry name" value="ComK"/>
    <property type="match status" value="1"/>
</dbReference>
<evidence type="ECO:0000313" key="1">
    <source>
        <dbReference type="EMBL" id="MCU9594275.1"/>
    </source>
</evidence>
<evidence type="ECO:0000313" key="2">
    <source>
        <dbReference type="Proteomes" id="UP001208656"/>
    </source>
</evidence>
<dbReference type="RefSeq" id="WP_263061482.1">
    <property type="nucleotide sequence ID" value="NZ_JAOUSE010000017.1"/>
</dbReference>
<dbReference type="EMBL" id="JAOUSE010000017">
    <property type="protein sequence ID" value="MCU9594275.1"/>
    <property type="molecule type" value="Genomic_DNA"/>
</dbReference>
<keyword evidence="2" id="KW-1185">Reference proteome</keyword>